<keyword evidence="4" id="KW-0175">Coiled coil</keyword>
<evidence type="ECO:0000256" key="1">
    <source>
        <dbReference type="ARBA" id="ARBA00022723"/>
    </source>
</evidence>
<evidence type="ECO:0000256" key="3">
    <source>
        <dbReference type="ARBA" id="ARBA00023014"/>
    </source>
</evidence>
<gene>
    <name evidence="6" type="ORF">SAMN06265182_0848</name>
</gene>
<dbReference type="PROSITE" id="PS00198">
    <property type="entry name" value="4FE4S_FER_1"/>
    <property type="match status" value="2"/>
</dbReference>
<keyword evidence="7" id="KW-1185">Reference proteome</keyword>
<reference evidence="7" key="1">
    <citation type="submission" date="2017-09" db="EMBL/GenBank/DDBJ databases">
        <authorList>
            <person name="Varghese N."/>
            <person name="Submissions S."/>
        </authorList>
    </citation>
    <scope>NUCLEOTIDE SEQUENCE [LARGE SCALE GENOMIC DNA]</scope>
    <source>
        <strain evidence="7">DSM 15103</strain>
    </source>
</reference>
<sequence length="362" mass="42152">MEVKVTYDGLRHIFELIKEKYTVISPVLKEGVIQLDSIEALEQLPSGYTQIEEKNFYSVKRSGEGIFSYQRPVLPFKRFINPPEFTFLVAKEENGEIKFEQKLPEKKLAFFDIKPCDLKAICILDDVFLNKNNHPDIYYKKARENIFIVAVTCFHPSDVCFCTSMGLSLKPEKGFDILITEIEDYFIVESGTKNGEEILKKIEGEELTEKDREKIKDRIKETEEKIKRAVNTDNLAKLLYSKIEDPYWKEIGERCLACTSCTQLCPTCFCFDIVEKNDPVNKISERIRVYDSCFSPTFATVHKFNIRQSIASRYRQWLMHKFAYWTDQFGEFGCVGCGRCITWCPASIDLTEEISRFRENDC</sequence>
<dbReference type="Pfam" id="PF17179">
    <property type="entry name" value="Fer4_22"/>
    <property type="match status" value="1"/>
</dbReference>
<protein>
    <submittedName>
        <fullName evidence="6">4Fe-4S dicluster containing protein</fullName>
    </submittedName>
</protein>
<evidence type="ECO:0000256" key="4">
    <source>
        <dbReference type="SAM" id="Coils"/>
    </source>
</evidence>
<dbReference type="InterPro" id="IPR017896">
    <property type="entry name" value="4Fe4S_Fe-S-bd"/>
</dbReference>
<feature type="coiled-coil region" evidence="4">
    <location>
        <begin position="205"/>
        <end position="232"/>
    </location>
</feature>
<dbReference type="GO" id="GO:0046872">
    <property type="term" value="F:metal ion binding"/>
    <property type="evidence" value="ECO:0007669"/>
    <property type="project" value="UniProtKB-KW"/>
</dbReference>
<dbReference type="SUPFAM" id="SSF46548">
    <property type="entry name" value="alpha-helical ferredoxin"/>
    <property type="match status" value="1"/>
</dbReference>
<dbReference type="RefSeq" id="WP_097000020.1">
    <property type="nucleotide sequence ID" value="NZ_OBEI01000002.1"/>
</dbReference>
<proteinExistence type="predicted"/>
<dbReference type="PANTHER" id="PTHR40447">
    <property type="entry name" value="ANAEROBIC SULFITE REDUCTASE SUBUNIT A"/>
    <property type="match status" value="1"/>
</dbReference>
<name>A0A285NDF7_9AQUI</name>
<dbReference type="InterPro" id="IPR017900">
    <property type="entry name" value="4Fe4S_Fe_S_CS"/>
</dbReference>
<organism evidence="6 7">
    <name type="scientific">Persephonella hydrogeniphila</name>
    <dbReference type="NCBI Taxonomy" id="198703"/>
    <lineage>
        <taxon>Bacteria</taxon>
        <taxon>Pseudomonadati</taxon>
        <taxon>Aquificota</taxon>
        <taxon>Aquificia</taxon>
        <taxon>Aquificales</taxon>
        <taxon>Hydrogenothermaceae</taxon>
        <taxon>Persephonella</taxon>
    </lineage>
</organism>
<dbReference type="Gene3D" id="1.10.1060.10">
    <property type="entry name" value="Alpha-helical ferredoxin"/>
    <property type="match status" value="1"/>
</dbReference>
<feature type="domain" description="4Fe-4S ferredoxin-type" evidence="5">
    <location>
        <begin position="244"/>
        <end position="276"/>
    </location>
</feature>
<evidence type="ECO:0000259" key="5">
    <source>
        <dbReference type="PROSITE" id="PS51379"/>
    </source>
</evidence>
<evidence type="ECO:0000256" key="2">
    <source>
        <dbReference type="ARBA" id="ARBA00023004"/>
    </source>
</evidence>
<evidence type="ECO:0000313" key="7">
    <source>
        <dbReference type="Proteomes" id="UP000219036"/>
    </source>
</evidence>
<dbReference type="AlphaFoldDB" id="A0A285NDF7"/>
<dbReference type="PANTHER" id="PTHR40447:SF1">
    <property type="entry name" value="ANAEROBIC SULFITE REDUCTASE SUBUNIT A"/>
    <property type="match status" value="1"/>
</dbReference>
<feature type="domain" description="4Fe-4S ferredoxin-type" evidence="5">
    <location>
        <begin position="322"/>
        <end position="353"/>
    </location>
</feature>
<dbReference type="OrthoDB" id="9796486at2"/>
<dbReference type="Proteomes" id="UP000219036">
    <property type="component" value="Unassembled WGS sequence"/>
</dbReference>
<dbReference type="GO" id="GO:0051536">
    <property type="term" value="F:iron-sulfur cluster binding"/>
    <property type="evidence" value="ECO:0007669"/>
    <property type="project" value="UniProtKB-KW"/>
</dbReference>
<accession>A0A285NDF7</accession>
<keyword evidence="1" id="KW-0479">Metal-binding</keyword>
<dbReference type="PROSITE" id="PS51379">
    <property type="entry name" value="4FE4S_FER_2"/>
    <property type="match status" value="2"/>
</dbReference>
<dbReference type="InterPro" id="IPR009051">
    <property type="entry name" value="Helical_ferredxn"/>
</dbReference>
<keyword evidence="3" id="KW-0411">Iron-sulfur</keyword>
<evidence type="ECO:0000313" key="6">
    <source>
        <dbReference type="EMBL" id="SNZ06933.1"/>
    </source>
</evidence>
<dbReference type="EMBL" id="OBEI01000002">
    <property type="protein sequence ID" value="SNZ06933.1"/>
    <property type="molecule type" value="Genomic_DNA"/>
</dbReference>
<keyword evidence="2" id="KW-0408">Iron</keyword>